<reference evidence="2 4" key="1">
    <citation type="submission" date="2014-03" db="EMBL/GenBank/DDBJ databases">
        <title>Complete genome sequence of the Radio-Resistant Rubrobacter radiotolerans RSPS-4.</title>
        <authorList>
            <person name="Egas C.C."/>
            <person name="Barroso C.C."/>
            <person name="Froufe H.J.C."/>
            <person name="Pacheco J.J."/>
            <person name="Albuquerque L.L."/>
            <person name="da Costa M.M.S."/>
        </authorList>
    </citation>
    <scope>NUCLEOTIDE SEQUENCE [LARGE SCALE GENOMIC DNA]</scope>
    <source>
        <strain evidence="2 4">RSPS-4</strain>
    </source>
</reference>
<evidence type="ECO:0000313" key="3">
    <source>
        <dbReference type="EMBL" id="MDX5894716.1"/>
    </source>
</evidence>
<reference evidence="3" key="2">
    <citation type="submission" date="2023-11" db="EMBL/GenBank/DDBJ databases">
        <title>MicrobeMod: A computational toolkit for identifying prokaryotic methylation and restriction-modification with nanopore sequencing.</title>
        <authorList>
            <person name="Crits-Christoph A."/>
            <person name="Kang S.C."/>
            <person name="Lee H."/>
            <person name="Ostrov N."/>
        </authorList>
    </citation>
    <scope>NUCLEOTIDE SEQUENCE</scope>
    <source>
        <strain evidence="3">ATCC 51242</strain>
    </source>
</reference>
<evidence type="ECO:0000313" key="4">
    <source>
        <dbReference type="Proteomes" id="UP000025229"/>
    </source>
</evidence>
<evidence type="ECO:0000256" key="1">
    <source>
        <dbReference type="SAM" id="MobiDB-lite"/>
    </source>
</evidence>
<dbReference type="HOGENOM" id="CLU_1685297_0_0_11"/>
<accession>A0A023X4B3</accession>
<dbReference type="STRING" id="42256.RradSPS_2029"/>
<dbReference type="KEGG" id="rrd:RradSPS_2029"/>
<protein>
    <submittedName>
        <fullName evidence="2">Uncharacterized protein</fullName>
    </submittedName>
</protein>
<proteinExistence type="predicted"/>
<dbReference type="Proteomes" id="UP001281130">
    <property type="component" value="Unassembled WGS sequence"/>
</dbReference>
<organism evidence="2 4">
    <name type="scientific">Rubrobacter radiotolerans</name>
    <name type="common">Arthrobacter radiotolerans</name>
    <dbReference type="NCBI Taxonomy" id="42256"/>
    <lineage>
        <taxon>Bacteria</taxon>
        <taxon>Bacillati</taxon>
        <taxon>Actinomycetota</taxon>
        <taxon>Rubrobacteria</taxon>
        <taxon>Rubrobacterales</taxon>
        <taxon>Rubrobacteraceae</taxon>
        <taxon>Rubrobacter</taxon>
    </lineage>
</organism>
<sequence>MNGDVARAYAASMTSDKGASRVRVSIQLNTGTHHTLALLESTGEDGLKEVWRESFPTRMEAVELDAPVGGIVHQRTTSPASAEVLERYGVVLGDGILDWGTDADWVVDFGPVGDATRRGLRSPTASFNVKRGRTFAPSGDEVAGGAVEGTPTTSTD</sequence>
<evidence type="ECO:0000313" key="2">
    <source>
        <dbReference type="EMBL" id="AHY47312.1"/>
    </source>
</evidence>
<name>A0A023X4B3_RUBRA</name>
<feature type="region of interest" description="Disordered" evidence="1">
    <location>
        <begin position="135"/>
        <end position="156"/>
    </location>
</feature>
<gene>
    <name evidence="2" type="ORF">RradSPS_2029</name>
    <name evidence="3" type="ORF">SIL72_11860</name>
</gene>
<dbReference type="Proteomes" id="UP000025229">
    <property type="component" value="Chromosome"/>
</dbReference>
<dbReference type="EMBL" id="CP007514">
    <property type="protein sequence ID" value="AHY47312.1"/>
    <property type="molecule type" value="Genomic_DNA"/>
</dbReference>
<keyword evidence="4" id="KW-1185">Reference proteome</keyword>
<dbReference type="AlphaFoldDB" id="A0A023X4B3"/>
<dbReference type="EMBL" id="JAWXXX010000001">
    <property type="protein sequence ID" value="MDX5894716.1"/>
    <property type="molecule type" value="Genomic_DNA"/>
</dbReference>
<dbReference type="RefSeq" id="WP_038682465.1">
    <property type="nucleotide sequence ID" value="NZ_CP007514.1"/>
</dbReference>